<dbReference type="EMBL" id="CP020028">
    <property type="protein sequence ID" value="ASR47490.1"/>
    <property type="molecule type" value="Genomic_DNA"/>
</dbReference>
<keyword evidence="1" id="KW-0732">Signal</keyword>
<evidence type="ECO:0000313" key="3">
    <source>
        <dbReference type="Proteomes" id="UP000214666"/>
    </source>
</evidence>
<name>A0A222WLW9_9BACL</name>
<dbReference type="Proteomes" id="UP000214666">
    <property type="component" value="Chromosome"/>
</dbReference>
<proteinExistence type="predicted"/>
<sequence length="559" mass="62108">MEKRFFLVFTMLSLLLSMGIPTQAASIVSSDTNSSEAGNNGIGRVEISTIPLPDEVKVLESSTYTYSGKVLIIYKTENDILTADFWNIGVLNDNGTNFKIIYSGVIPTKPKSPGIRIMPFQDNKRVLLGDYVLECSPNIDNSLSTTLVPVEFPSILVDDSDTFKHWSEIIIAPDNKHMSWTMLRSDIGAAAAIGVLERHTDNYVLEDVQLISTIHALENDPNNPGFFIPKPLRGGEVKQFVKGGNAISIVGGMYYSTPDSLVQDLNSESVTQITYTPGYNETTIFSPDERLGMVMTTRFSEQTDPAIFGLMPRPYGIYTSTDMMYLQYTYAVTGVRNFREGNVGPALIDINRSMHQDGYQGVQLTTDEDWVYYSPMSWHPNGKRAMWLEVLRGSDGSQKRVQKAKLLDYKPKKTVPIKPTTDDIPYGIKDLTVLDSVYGNVDGKIAGKHSGYLYYKRTGSSLFSGQSEVQYVNFSDDGVNFYNGFEKTNSSLASESRYEANVQLTGDKQGEMNFRATFSPMTGPTPASLLFDTDIDGKPKSYGYATYNGVTLNIEDLLE</sequence>
<organism evidence="2 3">
    <name type="scientific">Paenibacillus kribbensis</name>
    <dbReference type="NCBI Taxonomy" id="172713"/>
    <lineage>
        <taxon>Bacteria</taxon>
        <taxon>Bacillati</taxon>
        <taxon>Bacillota</taxon>
        <taxon>Bacilli</taxon>
        <taxon>Bacillales</taxon>
        <taxon>Paenibacillaceae</taxon>
        <taxon>Paenibacillus</taxon>
    </lineage>
</organism>
<evidence type="ECO:0000256" key="1">
    <source>
        <dbReference type="SAM" id="SignalP"/>
    </source>
</evidence>
<reference evidence="2 3" key="1">
    <citation type="submission" date="2017-03" db="EMBL/GenBank/DDBJ databases">
        <title>Complete genome sequence of Paenibacillus Kribbensis producing bioflocculants.</title>
        <authorList>
            <person name="Lee H.-G."/>
            <person name="Oh H.-M."/>
        </authorList>
    </citation>
    <scope>NUCLEOTIDE SEQUENCE [LARGE SCALE GENOMIC DNA]</scope>
    <source>
        <strain evidence="2 3">AM49</strain>
    </source>
</reference>
<protein>
    <recommendedName>
        <fullName evidence="4">Copper amine oxidase</fullName>
    </recommendedName>
</protein>
<keyword evidence="3" id="KW-1185">Reference proteome</keyword>
<feature type="signal peptide" evidence="1">
    <location>
        <begin position="1"/>
        <end position="24"/>
    </location>
</feature>
<evidence type="ECO:0008006" key="4">
    <source>
        <dbReference type="Google" id="ProtNLM"/>
    </source>
</evidence>
<accession>A0A222WLW9</accession>
<dbReference type="OrthoDB" id="5136768at2"/>
<gene>
    <name evidence="2" type="ORF">B4V02_12810</name>
</gene>
<dbReference type="KEGG" id="pkb:B4V02_12810"/>
<dbReference type="AlphaFoldDB" id="A0A222WLW9"/>
<evidence type="ECO:0000313" key="2">
    <source>
        <dbReference type="EMBL" id="ASR47490.1"/>
    </source>
</evidence>
<dbReference type="RefSeq" id="WP_094155072.1">
    <property type="nucleotide sequence ID" value="NZ_CP020028.1"/>
</dbReference>
<feature type="chain" id="PRO_5012894817" description="Copper amine oxidase" evidence="1">
    <location>
        <begin position="25"/>
        <end position="559"/>
    </location>
</feature>